<keyword evidence="3 5" id="KW-0697">Rotamase</keyword>
<evidence type="ECO:0000256" key="4">
    <source>
        <dbReference type="ARBA" id="ARBA00023235"/>
    </source>
</evidence>
<keyword evidence="4 5" id="KW-0413">Isomerase</keyword>
<dbReference type="Pfam" id="PF00254">
    <property type="entry name" value="FKBP_C"/>
    <property type="match status" value="1"/>
</dbReference>
<evidence type="ECO:0000259" key="7">
    <source>
        <dbReference type="PROSITE" id="PS50059"/>
    </source>
</evidence>
<name>A0ABX7M339_9RHOO</name>
<keyword evidence="9" id="KW-1185">Reference proteome</keyword>
<dbReference type="SUPFAM" id="SSF54534">
    <property type="entry name" value="FKBP-like"/>
    <property type="match status" value="1"/>
</dbReference>
<evidence type="ECO:0000256" key="6">
    <source>
        <dbReference type="RuleBase" id="RU003915"/>
    </source>
</evidence>
<evidence type="ECO:0000256" key="5">
    <source>
        <dbReference type="PROSITE-ProRule" id="PRU00277"/>
    </source>
</evidence>
<comment type="similarity">
    <text evidence="2 6">Belongs to the FKBP-type PPIase family.</text>
</comment>
<dbReference type="PROSITE" id="PS50059">
    <property type="entry name" value="FKBP_PPIASE"/>
    <property type="match status" value="1"/>
</dbReference>
<evidence type="ECO:0000256" key="1">
    <source>
        <dbReference type="ARBA" id="ARBA00000971"/>
    </source>
</evidence>
<dbReference type="InterPro" id="IPR001179">
    <property type="entry name" value="PPIase_FKBP_dom"/>
</dbReference>
<dbReference type="Proteomes" id="UP000663570">
    <property type="component" value="Chromosome"/>
</dbReference>
<dbReference type="PANTHER" id="PTHR43811:SF19">
    <property type="entry name" value="39 KDA FK506-BINDING NUCLEAR PROTEIN"/>
    <property type="match status" value="1"/>
</dbReference>
<reference evidence="8 9" key="1">
    <citation type="submission" date="2021-02" db="EMBL/GenBank/DDBJ databases">
        <title>Niveibacterium changnyeongensis HC41.</title>
        <authorList>
            <person name="Kang M."/>
        </authorList>
    </citation>
    <scope>NUCLEOTIDE SEQUENCE [LARGE SCALE GENOMIC DNA]</scope>
    <source>
        <strain evidence="8 9">HC41</strain>
    </source>
</reference>
<feature type="domain" description="PPIase FKBP-type" evidence="7">
    <location>
        <begin position="136"/>
        <end position="222"/>
    </location>
</feature>
<dbReference type="GO" id="GO:0016853">
    <property type="term" value="F:isomerase activity"/>
    <property type="evidence" value="ECO:0007669"/>
    <property type="project" value="UniProtKB-KW"/>
</dbReference>
<evidence type="ECO:0000256" key="3">
    <source>
        <dbReference type="ARBA" id="ARBA00023110"/>
    </source>
</evidence>
<dbReference type="PANTHER" id="PTHR43811">
    <property type="entry name" value="FKBP-TYPE PEPTIDYL-PROLYL CIS-TRANS ISOMERASE FKPA"/>
    <property type="match status" value="1"/>
</dbReference>
<organism evidence="8 9">
    <name type="scientific">Niveibacterium microcysteis</name>
    <dbReference type="NCBI Taxonomy" id="2811415"/>
    <lineage>
        <taxon>Bacteria</taxon>
        <taxon>Pseudomonadati</taxon>
        <taxon>Pseudomonadota</taxon>
        <taxon>Betaproteobacteria</taxon>
        <taxon>Rhodocyclales</taxon>
        <taxon>Rhodocyclaceae</taxon>
        <taxon>Niveibacterium</taxon>
    </lineage>
</organism>
<dbReference type="InterPro" id="IPR046357">
    <property type="entry name" value="PPIase_dom_sf"/>
</dbReference>
<comment type="catalytic activity">
    <reaction evidence="1 5 6">
        <text>[protein]-peptidylproline (omega=180) = [protein]-peptidylproline (omega=0)</text>
        <dbReference type="Rhea" id="RHEA:16237"/>
        <dbReference type="Rhea" id="RHEA-COMP:10747"/>
        <dbReference type="Rhea" id="RHEA-COMP:10748"/>
        <dbReference type="ChEBI" id="CHEBI:83833"/>
        <dbReference type="ChEBI" id="CHEBI:83834"/>
        <dbReference type="EC" id="5.2.1.8"/>
    </reaction>
</comment>
<dbReference type="EC" id="5.2.1.8" evidence="6"/>
<proteinExistence type="inferred from homology"/>
<protein>
    <recommendedName>
        <fullName evidence="6">Peptidyl-prolyl cis-trans isomerase</fullName>
        <ecNumber evidence="6">5.2.1.8</ecNumber>
    </recommendedName>
</protein>
<gene>
    <name evidence="8" type="ORF">JY500_17110</name>
</gene>
<dbReference type="EMBL" id="CP071060">
    <property type="protein sequence ID" value="QSI76175.1"/>
    <property type="molecule type" value="Genomic_DNA"/>
</dbReference>
<sequence length="223" mass="22986">MCQRDGGLAIAATAIPHSAARGCGCGDPVEQCGGVTRAHCGVVGGIGGEQVYRHAQAPQGGRRDALVVCFGAQPSEDTVKSIITLLAALAISPAFAQDAGAELAARTAKEPGAVTTPSGLVFVSLKDGTGAQPKVTDKVRVHYRGTLPDGKEFDSSYARNEPAEFPLTRVIPCWTEGVQRIKVGGKAKLVCPPSIAYGQRGAGGVIPPNATLQFEVELLGIVK</sequence>
<dbReference type="Gene3D" id="3.10.50.40">
    <property type="match status" value="1"/>
</dbReference>
<evidence type="ECO:0000313" key="9">
    <source>
        <dbReference type="Proteomes" id="UP000663570"/>
    </source>
</evidence>
<evidence type="ECO:0000256" key="2">
    <source>
        <dbReference type="ARBA" id="ARBA00006577"/>
    </source>
</evidence>
<evidence type="ECO:0000313" key="8">
    <source>
        <dbReference type="EMBL" id="QSI76175.1"/>
    </source>
</evidence>
<accession>A0ABX7M339</accession>